<evidence type="ECO:0000313" key="2">
    <source>
        <dbReference type="EMBL" id="CAI3987771.1"/>
    </source>
</evidence>
<accession>A0A9P1FTN9</accession>
<evidence type="ECO:0000313" key="5">
    <source>
        <dbReference type="Proteomes" id="UP001152797"/>
    </source>
</evidence>
<feature type="compositionally biased region" description="Acidic residues" evidence="1">
    <location>
        <begin position="233"/>
        <end position="242"/>
    </location>
</feature>
<feature type="compositionally biased region" description="Acidic residues" evidence="1">
    <location>
        <begin position="135"/>
        <end position="148"/>
    </location>
</feature>
<organism evidence="2">
    <name type="scientific">Cladocopium goreaui</name>
    <dbReference type="NCBI Taxonomy" id="2562237"/>
    <lineage>
        <taxon>Eukaryota</taxon>
        <taxon>Sar</taxon>
        <taxon>Alveolata</taxon>
        <taxon>Dinophyceae</taxon>
        <taxon>Suessiales</taxon>
        <taxon>Symbiodiniaceae</taxon>
        <taxon>Cladocopium</taxon>
    </lineage>
</organism>
<comment type="caution">
    <text evidence="2">The sequence shown here is derived from an EMBL/GenBank/DDBJ whole genome shotgun (WGS) entry which is preliminary data.</text>
</comment>
<keyword evidence="4" id="KW-0689">Ribosomal protein</keyword>
<dbReference type="AlphaFoldDB" id="A0A9P1FTN9"/>
<feature type="region of interest" description="Disordered" evidence="1">
    <location>
        <begin position="101"/>
        <end position="290"/>
    </location>
</feature>
<feature type="compositionally biased region" description="Acidic residues" evidence="1">
    <location>
        <begin position="194"/>
        <end position="203"/>
    </location>
</feature>
<proteinExistence type="predicted"/>
<feature type="region of interest" description="Disordered" evidence="1">
    <location>
        <begin position="302"/>
        <end position="337"/>
    </location>
</feature>
<gene>
    <name evidence="2" type="ORF">C1SCF055_LOCUS15017</name>
</gene>
<protein>
    <submittedName>
        <fullName evidence="4">30S ribosomal protein S6</fullName>
    </submittedName>
</protein>
<keyword evidence="4" id="KW-0687">Ribonucleoprotein</keyword>
<reference evidence="3" key="2">
    <citation type="submission" date="2024-04" db="EMBL/GenBank/DDBJ databases">
        <authorList>
            <person name="Chen Y."/>
            <person name="Shah S."/>
            <person name="Dougan E. K."/>
            <person name="Thang M."/>
            <person name="Chan C."/>
        </authorList>
    </citation>
    <scope>NUCLEOTIDE SEQUENCE [LARGE SCALE GENOMIC DNA]</scope>
</reference>
<dbReference type="Proteomes" id="UP001152797">
    <property type="component" value="Unassembled WGS sequence"/>
</dbReference>
<evidence type="ECO:0000256" key="1">
    <source>
        <dbReference type="SAM" id="MobiDB-lite"/>
    </source>
</evidence>
<sequence length="360" mass="38551">MDEHSPQEEIAANYIWLKPMVRQWPTSVPGALVLTDVFLYLDQLLDGTLLCKPGVAKVVQASEEGGRAKKLIGALRYLFRNSMKSFHPRVGELKSMLRPSPASAVRRRLARRPVLEDDDMNEAKALEDATSDAGDAGEDDSGDVEASNEDGSSSSEDDSEDHHTANPGSPCHDDDETLVLGEVSPDPLPAAEADQSDESELDGGSEVVGAAGVTTDAPCDAVPPFDKSYHESEESDSSDGESLDLGADVPNLPADSKGNTAHGFNLACLHVPPLPPSPASSAEDDGDGGFVGALKRIEESRNARKYITPAKRHAPDHEEPMSTVKIRKEKGKASDAAVDKSWVEKKVESPKDVEVTCQEM</sequence>
<name>A0A9P1FTN9_9DINO</name>
<reference evidence="2" key="1">
    <citation type="submission" date="2022-10" db="EMBL/GenBank/DDBJ databases">
        <authorList>
            <person name="Chen Y."/>
            <person name="Dougan E. K."/>
            <person name="Chan C."/>
            <person name="Rhodes N."/>
            <person name="Thang M."/>
        </authorList>
    </citation>
    <scope>NUCLEOTIDE SEQUENCE</scope>
</reference>
<dbReference type="GO" id="GO:0005840">
    <property type="term" value="C:ribosome"/>
    <property type="evidence" value="ECO:0007669"/>
    <property type="project" value="UniProtKB-KW"/>
</dbReference>
<evidence type="ECO:0000313" key="4">
    <source>
        <dbReference type="EMBL" id="CAL4775083.1"/>
    </source>
</evidence>
<dbReference type="EMBL" id="CAMXCT030001201">
    <property type="protein sequence ID" value="CAL4775083.1"/>
    <property type="molecule type" value="Genomic_DNA"/>
</dbReference>
<keyword evidence="5" id="KW-1185">Reference proteome</keyword>
<dbReference type="EMBL" id="CAMXCT020001201">
    <property type="protein sequence ID" value="CAL1141146.1"/>
    <property type="molecule type" value="Genomic_DNA"/>
</dbReference>
<dbReference type="EMBL" id="CAMXCT010001201">
    <property type="protein sequence ID" value="CAI3987771.1"/>
    <property type="molecule type" value="Genomic_DNA"/>
</dbReference>
<evidence type="ECO:0000313" key="3">
    <source>
        <dbReference type="EMBL" id="CAL1141146.1"/>
    </source>
</evidence>